<dbReference type="FunFam" id="3.20.20.80:FF:000038">
    <property type="entry name" value="1,3-beta-glucanosyltransferase"/>
    <property type="match status" value="1"/>
</dbReference>
<name>A0A2I2GBI6_9EURO</name>
<dbReference type="PANTHER" id="PTHR31468:SF2">
    <property type="entry name" value="1,3-BETA-GLUCANOSYLTRANSFERASE GAS1"/>
    <property type="match status" value="1"/>
</dbReference>
<dbReference type="Pfam" id="PF03198">
    <property type="entry name" value="Glyco_hydro_72"/>
    <property type="match status" value="1"/>
</dbReference>
<dbReference type="Gene3D" id="3.20.20.80">
    <property type="entry name" value="Glycosidases"/>
    <property type="match status" value="1"/>
</dbReference>
<keyword evidence="15" id="KW-1185">Reference proteome</keyword>
<evidence type="ECO:0000256" key="9">
    <source>
        <dbReference type="ARBA" id="ARBA00023288"/>
    </source>
</evidence>
<gene>
    <name evidence="14" type="ORF">P170DRAFT_424642</name>
</gene>
<protein>
    <recommendedName>
        <fullName evidence="11">1,3-beta-glucanosyltransferase</fullName>
        <ecNumber evidence="11">2.4.1.-</ecNumber>
    </recommendedName>
</protein>
<dbReference type="EC" id="2.4.1.-" evidence="11"/>
<keyword evidence="5 11" id="KW-0732">Signal</keyword>
<evidence type="ECO:0000313" key="15">
    <source>
        <dbReference type="Proteomes" id="UP000234275"/>
    </source>
</evidence>
<keyword evidence="3 11" id="KW-0336">GPI-anchor</keyword>
<dbReference type="OrthoDB" id="421038at2759"/>
<dbReference type="STRING" id="1392250.A0A2I2GBI6"/>
<organism evidence="14 15">
    <name type="scientific">Aspergillus steynii IBT 23096</name>
    <dbReference type="NCBI Taxonomy" id="1392250"/>
    <lineage>
        <taxon>Eukaryota</taxon>
        <taxon>Fungi</taxon>
        <taxon>Dikarya</taxon>
        <taxon>Ascomycota</taxon>
        <taxon>Pezizomycotina</taxon>
        <taxon>Eurotiomycetes</taxon>
        <taxon>Eurotiomycetidae</taxon>
        <taxon>Eurotiales</taxon>
        <taxon>Aspergillaceae</taxon>
        <taxon>Aspergillus</taxon>
        <taxon>Aspergillus subgen. Circumdati</taxon>
    </lineage>
</organism>
<comment type="caution">
    <text evidence="14">The sequence shown here is derived from an EMBL/GenBank/DDBJ whole genome shotgun (WGS) entry which is preliminary data.</text>
</comment>
<evidence type="ECO:0000259" key="13">
    <source>
        <dbReference type="SMART" id="SM00768"/>
    </source>
</evidence>
<dbReference type="SUPFAM" id="SSF51445">
    <property type="entry name" value="(Trans)glycosidases"/>
    <property type="match status" value="1"/>
</dbReference>
<evidence type="ECO:0000256" key="2">
    <source>
        <dbReference type="ARBA" id="ARBA00007528"/>
    </source>
</evidence>
<evidence type="ECO:0000256" key="4">
    <source>
        <dbReference type="ARBA" id="ARBA00022679"/>
    </source>
</evidence>
<comment type="function">
    <text evidence="10">Splits internally a 1,3-beta-glucan molecule and transfers the newly generated reducing end (the donor) to the non-reducing end of another 1,3-beta-glucan molecule (the acceptor) forming a 1,3-beta linkage, resulting in the elongation of 1,3-beta-glucan chains in the cell wall. Involved in cell wall morphogenesis.</text>
</comment>
<dbReference type="SMART" id="SM00768">
    <property type="entry name" value="X8"/>
    <property type="match status" value="1"/>
</dbReference>
<comment type="similarity">
    <text evidence="2 11">Belongs to the glycosyl hydrolase 72 family.</text>
</comment>
<dbReference type="PANTHER" id="PTHR31468">
    <property type="entry name" value="1,3-BETA-GLUCANOSYLTRANSFERASE GAS1"/>
    <property type="match status" value="1"/>
</dbReference>
<evidence type="ECO:0000256" key="10">
    <source>
        <dbReference type="ARBA" id="ARBA00025026"/>
    </source>
</evidence>
<keyword evidence="4 11" id="KW-0808">Transferase</keyword>
<keyword evidence="8" id="KW-0325">Glycoprotein</keyword>
<feature type="domain" description="X8" evidence="13">
    <location>
        <begin position="378"/>
        <end position="469"/>
    </location>
</feature>
<feature type="chain" id="PRO_5013987649" description="1,3-beta-glucanosyltransferase" evidence="11">
    <location>
        <begin position="20"/>
        <end position="540"/>
    </location>
</feature>
<dbReference type="RefSeq" id="XP_024705533.1">
    <property type="nucleotide sequence ID" value="XM_024847584.1"/>
</dbReference>
<dbReference type="InterPro" id="IPR012946">
    <property type="entry name" value="X8"/>
</dbReference>
<dbReference type="Pfam" id="PF07983">
    <property type="entry name" value="X8"/>
    <property type="match status" value="1"/>
</dbReference>
<evidence type="ECO:0000256" key="7">
    <source>
        <dbReference type="ARBA" id="ARBA00023157"/>
    </source>
</evidence>
<keyword evidence="6 11" id="KW-0472">Membrane</keyword>
<evidence type="ECO:0000256" key="12">
    <source>
        <dbReference type="SAM" id="Phobius"/>
    </source>
</evidence>
<proteinExistence type="inferred from homology"/>
<dbReference type="Proteomes" id="UP000234275">
    <property type="component" value="Unassembled WGS sequence"/>
</dbReference>
<keyword evidence="12" id="KW-1133">Transmembrane helix</keyword>
<feature type="signal peptide" evidence="11">
    <location>
        <begin position="1"/>
        <end position="19"/>
    </location>
</feature>
<evidence type="ECO:0000256" key="6">
    <source>
        <dbReference type="ARBA" id="ARBA00023136"/>
    </source>
</evidence>
<keyword evidence="7" id="KW-1015">Disulfide bond</keyword>
<evidence type="ECO:0000256" key="8">
    <source>
        <dbReference type="ARBA" id="ARBA00023180"/>
    </source>
</evidence>
<dbReference type="InterPro" id="IPR017853">
    <property type="entry name" value="GH"/>
</dbReference>
<dbReference type="GO" id="GO:0031505">
    <property type="term" value="P:fungal-type cell wall organization"/>
    <property type="evidence" value="ECO:0007669"/>
    <property type="project" value="TreeGrafter"/>
</dbReference>
<keyword evidence="12" id="KW-0812">Transmembrane</keyword>
<sequence length="540" mass="58513">MRLSSIIAGAAFFASSVLASTDLDPIIIKGSKFFYKSNETQFYIRGVAYQQEYSGPKSSSNNFKDPLADTDSCKRDIPYISKLNANTIRVYAIDPKSDHSECMNLLSEHGIYVIADLSSPSESIVRNDPKWDNDLYNRYVSVVDELSQYSNVIGFFAGNEVSNTKKTTDASAYVKAAVRDIKKYIKAKNYRPMGVGYATNDDSGIREDMANYFNCDEADESIDFWGYNVYSWCGDSNYEKSGYKSRTDEFRDYSVPVFFAEYGCNDVTPRKFTEVEALYGDKMADVWSGGIVYMYFQEENNYGLVSVDGDKVKTRQDYSYLSKQLASATPTGTKKNDYSPTNTALQSCPSVGDNWLAKPSPLPPSPNQNLCSCMEESLTCKLKDDVSGKQLDKLFGTVCGYKVCDGVQGNATTGKFGAYSVCTPEQQLSYAMDLYYQQQSKKGNGENACDFDGSATTQSSSSPSGTCSALIDQAGTAGTGSVTSSPTGTADAMAASDSAGASGSEGAAFVVAPGSVKIGFFHVGAYVVTAMIAGAGMVLL</sequence>
<dbReference type="GO" id="GO:0005886">
    <property type="term" value="C:plasma membrane"/>
    <property type="evidence" value="ECO:0007669"/>
    <property type="project" value="UniProtKB-SubCell"/>
</dbReference>
<reference evidence="14 15" key="1">
    <citation type="submission" date="2016-12" db="EMBL/GenBank/DDBJ databases">
        <title>The genomes of Aspergillus section Nigri reveals drivers in fungal speciation.</title>
        <authorList>
            <consortium name="DOE Joint Genome Institute"/>
            <person name="Vesth T.C."/>
            <person name="Nybo J."/>
            <person name="Theobald S."/>
            <person name="Brandl J."/>
            <person name="Frisvad J.C."/>
            <person name="Nielsen K.F."/>
            <person name="Lyhne E.K."/>
            <person name="Kogle M.E."/>
            <person name="Kuo A."/>
            <person name="Riley R."/>
            <person name="Clum A."/>
            <person name="Nolan M."/>
            <person name="Lipzen A."/>
            <person name="Salamov A."/>
            <person name="Henrissat B."/>
            <person name="Wiebenga A."/>
            <person name="De Vries R.P."/>
            <person name="Grigoriev I.V."/>
            <person name="Mortensen U.H."/>
            <person name="Andersen M.R."/>
            <person name="Baker S.E."/>
        </authorList>
    </citation>
    <scope>NUCLEOTIDE SEQUENCE [LARGE SCALE GENOMIC DNA]</scope>
    <source>
        <strain evidence="14 15">IBT 23096</strain>
    </source>
</reference>
<keyword evidence="9 11" id="KW-0449">Lipoprotein</keyword>
<evidence type="ECO:0000256" key="11">
    <source>
        <dbReference type="RuleBase" id="RU361209"/>
    </source>
</evidence>
<dbReference type="AlphaFoldDB" id="A0A2I2GBI6"/>
<comment type="subcellular location">
    <subcellularLocation>
        <location evidence="1 11">Cell membrane</location>
        <topology evidence="1 11">Lipid-anchor</topology>
        <topology evidence="1 11">GPI-anchor</topology>
    </subcellularLocation>
</comment>
<dbReference type="GeneID" id="36555283"/>
<dbReference type="VEuPathDB" id="FungiDB:P170DRAFT_424642"/>
<accession>A0A2I2GBI6</accession>
<evidence type="ECO:0000256" key="5">
    <source>
        <dbReference type="ARBA" id="ARBA00022729"/>
    </source>
</evidence>
<dbReference type="Gene3D" id="1.20.58.1040">
    <property type="match status" value="1"/>
</dbReference>
<evidence type="ECO:0000256" key="1">
    <source>
        <dbReference type="ARBA" id="ARBA00004609"/>
    </source>
</evidence>
<dbReference type="GO" id="GO:0071970">
    <property type="term" value="P:fungal-type cell wall (1-&gt;3)-beta-D-glucan biosynthetic process"/>
    <property type="evidence" value="ECO:0007669"/>
    <property type="project" value="TreeGrafter"/>
</dbReference>
<dbReference type="InterPro" id="IPR004886">
    <property type="entry name" value="Glucanosyltransferase"/>
</dbReference>
<dbReference type="EMBL" id="MSFO01000003">
    <property type="protein sequence ID" value="PLB50231.1"/>
    <property type="molecule type" value="Genomic_DNA"/>
</dbReference>
<evidence type="ECO:0000313" key="14">
    <source>
        <dbReference type="EMBL" id="PLB50231.1"/>
    </source>
</evidence>
<dbReference type="GO" id="GO:0042124">
    <property type="term" value="F:1,3-beta-glucanosyltransferase activity"/>
    <property type="evidence" value="ECO:0007669"/>
    <property type="project" value="TreeGrafter"/>
</dbReference>
<evidence type="ECO:0000256" key="3">
    <source>
        <dbReference type="ARBA" id="ARBA00022622"/>
    </source>
</evidence>
<dbReference type="GO" id="GO:0098552">
    <property type="term" value="C:side of membrane"/>
    <property type="evidence" value="ECO:0007669"/>
    <property type="project" value="UniProtKB-KW"/>
</dbReference>
<feature type="transmembrane region" description="Helical" evidence="12">
    <location>
        <begin position="519"/>
        <end position="539"/>
    </location>
</feature>